<dbReference type="Pfam" id="PF00496">
    <property type="entry name" value="SBP_bac_5"/>
    <property type="match status" value="1"/>
</dbReference>
<feature type="signal peptide" evidence="1">
    <location>
        <begin position="1"/>
        <end position="31"/>
    </location>
</feature>
<dbReference type="PANTHER" id="PTHR30290">
    <property type="entry name" value="PERIPLASMIC BINDING COMPONENT OF ABC TRANSPORTER"/>
    <property type="match status" value="1"/>
</dbReference>
<dbReference type="InterPro" id="IPR030678">
    <property type="entry name" value="Peptide/Ni-bd"/>
</dbReference>
<evidence type="ECO:0000259" key="2">
    <source>
        <dbReference type="Pfam" id="PF00496"/>
    </source>
</evidence>
<protein>
    <submittedName>
        <fullName evidence="3">Peptide ABC transporter substrate-binding protein</fullName>
    </submittedName>
</protein>
<dbReference type="EMBL" id="JACJQL010000033">
    <property type="protein sequence ID" value="MBD2253549.1"/>
    <property type="molecule type" value="Genomic_DNA"/>
</dbReference>
<dbReference type="Gene3D" id="3.10.105.10">
    <property type="entry name" value="Dipeptide-binding Protein, Domain 3"/>
    <property type="match status" value="1"/>
</dbReference>
<organism evidence="3 4">
    <name type="scientific">Nostoc parmelioides FACHB-3921</name>
    <dbReference type="NCBI Taxonomy" id="2692909"/>
    <lineage>
        <taxon>Bacteria</taxon>
        <taxon>Bacillati</taxon>
        <taxon>Cyanobacteriota</taxon>
        <taxon>Cyanophyceae</taxon>
        <taxon>Nostocales</taxon>
        <taxon>Nostocaceae</taxon>
        <taxon>Nostoc</taxon>
    </lineage>
</organism>
<evidence type="ECO:0000313" key="3">
    <source>
        <dbReference type="EMBL" id="MBD2253549.1"/>
    </source>
</evidence>
<accession>A0ABR8BIM9</accession>
<evidence type="ECO:0000256" key="1">
    <source>
        <dbReference type="SAM" id="SignalP"/>
    </source>
</evidence>
<reference evidence="3 4" key="1">
    <citation type="journal article" date="2020" name="ISME J.">
        <title>Comparative genomics reveals insights into cyanobacterial evolution and habitat adaptation.</title>
        <authorList>
            <person name="Chen M.Y."/>
            <person name="Teng W.K."/>
            <person name="Zhao L."/>
            <person name="Hu C.X."/>
            <person name="Zhou Y.K."/>
            <person name="Han B.P."/>
            <person name="Song L.R."/>
            <person name="Shu W.S."/>
        </authorList>
    </citation>
    <scope>NUCLEOTIDE SEQUENCE [LARGE SCALE GENOMIC DNA]</scope>
    <source>
        <strain evidence="3 4">FACHB-3921</strain>
    </source>
</reference>
<name>A0ABR8BIM9_9NOSO</name>
<dbReference type="PROSITE" id="PS51257">
    <property type="entry name" value="PROKAR_LIPOPROTEIN"/>
    <property type="match status" value="1"/>
</dbReference>
<dbReference type="Gene3D" id="3.40.190.10">
    <property type="entry name" value="Periplasmic binding protein-like II"/>
    <property type="match status" value="1"/>
</dbReference>
<keyword evidence="4" id="KW-1185">Reference proteome</keyword>
<keyword evidence="1" id="KW-0732">Signal</keyword>
<dbReference type="RefSeq" id="WP_190569073.1">
    <property type="nucleotide sequence ID" value="NZ_JACJQL010000033.1"/>
</dbReference>
<feature type="domain" description="Solute-binding protein family 5" evidence="2">
    <location>
        <begin position="105"/>
        <end position="488"/>
    </location>
</feature>
<proteinExistence type="predicted"/>
<dbReference type="CDD" id="cd08513">
    <property type="entry name" value="PBP2_thermophilic_Hb8_like"/>
    <property type="match status" value="1"/>
</dbReference>
<dbReference type="Proteomes" id="UP000621307">
    <property type="component" value="Unassembled WGS sequence"/>
</dbReference>
<evidence type="ECO:0000313" key="4">
    <source>
        <dbReference type="Proteomes" id="UP000621307"/>
    </source>
</evidence>
<dbReference type="InterPro" id="IPR000914">
    <property type="entry name" value="SBP_5_dom"/>
</dbReference>
<sequence length="588" mass="65416">MVILNKFRQGQIFTWSLLNIFFLAGCSFPQAETPTTSTPLTNSSAGENLRLLYWQAPTILNPHLAQGSKDFEASRIVYEPLASHDKDGKLVLFLAAEEPTLENGGIAKDGKSVTWKLKQGVKWSDGQPFTAADVVFTYKFLSNPAVGATTSANYEVVKSVEAIDDYTVKINFHSPNPAWSLPFVGLNGMIIPRHIFEKFNGSNAREAPGNLIPVGTGPHKVAEFKPGDTIIYEANSLFREANKPFFKRVELKGGGDATSAARAVLQTGDVDYAWNLQVEAPILKQLEAAGKGKLQISFGSFLERITINHTDPDKQTKDGERSSTEFPHPFFQDIKVRQAFNYAIDRDTINQQLYGSSGRPAANILLAPEIYNSPNTKYEFSPKKATDLLEEAGWKDTNGNGIRDKNGVEMNVLLQTSVNPVRQKTQEIIKQGLTAIGVGVELKSIDGSIFFSGDPSNPDTLGRFQADLQMFSTGNTNVDPGAYMKGFTCSEIPQKKNNWSKSNYSRYCNPEYDKLWQQSNTELNPEKRRQLFIQMNDLLFKDIALIPLIARADVNGVSNRLVGVDLTPWDTDTWNIKDWRQIQPLSNK</sequence>
<dbReference type="SUPFAM" id="SSF53850">
    <property type="entry name" value="Periplasmic binding protein-like II"/>
    <property type="match status" value="1"/>
</dbReference>
<feature type="chain" id="PRO_5047366424" evidence="1">
    <location>
        <begin position="32"/>
        <end position="588"/>
    </location>
</feature>
<dbReference type="PIRSF" id="PIRSF002741">
    <property type="entry name" value="MppA"/>
    <property type="match status" value="1"/>
</dbReference>
<dbReference type="InterPro" id="IPR039424">
    <property type="entry name" value="SBP_5"/>
</dbReference>
<dbReference type="PANTHER" id="PTHR30290:SF65">
    <property type="entry name" value="MONOACYL PHOSPHATIDYLINOSITOL TETRAMANNOSIDE-BINDING PROTEIN LPQW-RELATED"/>
    <property type="match status" value="1"/>
</dbReference>
<gene>
    <name evidence="3" type="ORF">H6G14_19945</name>
</gene>
<comment type="caution">
    <text evidence="3">The sequence shown here is derived from an EMBL/GenBank/DDBJ whole genome shotgun (WGS) entry which is preliminary data.</text>
</comment>